<evidence type="ECO:0000313" key="2">
    <source>
        <dbReference type="Proteomes" id="UP000273655"/>
    </source>
</evidence>
<organism evidence="1 2">
    <name type="scientific">Salmonella enterica I</name>
    <dbReference type="NCBI Taxonomy" id="59201"/>
    <lineage>
        <taxon>Bacteria</taxon>
        <taxon>Pseudomonadati</taxon>
        <taxon>Pseudomonadota</taxon>
        <taxon>Gammaproteobacteria</taxon>
        <taxon>Enterobacterales</taxon>
        <taxon>Enterobacteriaceae</taxon>
        <taxon>Salmonella</taxon>
    </lineage>
</organism>
<dbReference type="Proteomes" id="UP000273655">
    <property type="component" value="Chromosome 1"/>
</dbReference>
<dbReference type="EMBL" id="LR134148">
    <property type="protein sequence ID" value="VEA33739.1"/>
    <property type="molecule type" value="Genomic_DNA"/>
</dbReference>
<evidence type="ECO:0000313" key="1">
    <source>
        <dbReference type="EMBL" id="VEA33739.1"/>
    </source>
</evidence>
<reference evidence="1 2" key="1">
    <citation type="submission" date="2018-12" db="EMBL/GenBank/DDBJ databases">
        <authorList>
            <consortium name="Pathogen Informatics"/>
        </authorList>
    </citation>
    <scope>NUCLEOTIDE SEQUENCE [LARGE SCALE GENOMIC DNA]</scope>
    <source>
        <strain evidence="1 2">NCTC8271</strain>
    </source>
</reference>
<gene>
    <name evidence="1" type="ORF">NCTC8271_01508</name>
</gene>
<proteinExistence type="predicted"/>
<protein>
    <recommendedName>
        <fullName evidence="3">Metal-binding protein ZinT</fullName>
    </recommendedName>
</protein>
<dbReference type="AlphaFoldDB" id="A0A3U5LV99"/>
<accession>A0A3U5LV99</accession>
<name>A0A3U5LV99_SALET</name>
<sequence>MLKMSAAMSLADIDNDIFLQRINASITRVRFALQSYDNFKQFVRIELDSAVKEIEENSNKLNFDLTEDQLTLILLANIKNKDMGIEAYHENNQRGHCDITIKLKDYIWHGEAKKHTSSYSYLFKGYAQLTERYSTGTVNSASGGLIIYTRNRKCNEMMTNWKAHLDKSAPRIHACKSITITPCQKNPLVFYSQHVHTVTQLNYEVIHYPVNLYHEPVDPDL</sequence>
<evidence type="ECO:0008006" key="3">
    <source>
        <dbReference type="Google" id="ProtNLM"/>
    </source>
</evidence>